<evidence type="ECO:0000256" key="1">
    <source>
        <dbReference type="SAM" id="MobiDB-lite"/>
    </source>
</evidence>
<feature type="region of interest" description="Disordered" evidence="1">
    <location>
        <begin position="188"/>
        <end position="208"/>
    </location>
</feature>
<comment type="caution">
    <text evidence="2">The sequence shown here is derived from an EMBL/GenBank/DDBJ whole genome shotgun (WGS) entry which is preliminary data.</text>
</comment>
<dbReference type="EMBL" id="JAPEUV010000039">
    <property type="protein sequence ID" value="KAJ4337363.1"/>
    <property type="molecule type" value="Genomic_DNA"/>
</dbReference>
<sequence length="226" mass="25698">MTAPTETLPTENTQAPDESSIAVEQTPTPASTPTSGFLALPRELRDEIYRHVLTSGDKRAVSLQNRNFITKSGLIGVNSQVKEEFLDAVLFFAPVIHTTVRNHNFAHVVTFLNRLSEAQLHKLAAAATPNSHPDAKMRSRKIIITLTYSRTKTSTKPQLNRWLDRFDDPNRRGAEVRIEYKLDRDSWQNGGYKQRPHGRANAGPRGQEETNKILEACRNPRWQSWW</sequence>
<dbReference type="Proteomes" id="UP001140562">
    <property type="component" value="Unassembled WGS sequence"/>
</dbReference>
<dbReference type="AlphaFoldDB" id="A0A9W8WZZ4"/>
<dbReference type="OrthoDB" id="3860514at2759"/>
<feature type="compositionally biased region" description="Polar residues" evidence="1">
    <location>
        <begin position="1"/>
        <end position="35"/>
    </location>
</feature>
<evidence type="ECO:0000313" key="3">
    <source>
        <dbReference type="Proteomes" id="UP001140562"/>
    </source>
</evidence>
<name>A0A9W8WZZ4_9PLEO</name>
<feature type="region of interest" description="Disordered" evidence="1">
    <location>
        <begin position="1"/>
        <end position="36"/>
    </location>
</feature>
<gene>
    <name evidence="2" type="ORF">N0V87_004686</name>
</gene>
<protein>
    <recommendedName>
        <fullName evidence="4">F-box domain-containing protein</fullName>
    </recommendedName>
</protein>
<accession>A0A9W8WZZ4</accession>
<evidence type="ECO:0008006" key="4">
    <source>
        <dbReference type="Google" id="ProtNLM"/>
    </source>
</evidence>
<organism evidence="2 3">
    <name type="scientific">Didymella glomerata</name>
    <dbReference type="NCBI Taxonomy" id="749621"/>
    <lineage>
        <taxon>Eukaryota</taxon>
        <taxon>Fungi</taxon>
        <taxon>Dikarya</taxon>
        <taxon>Ascomycota</taxon>
        <taxon>Pezizomycotina</taxon>
        <taxon>Dothideomycetes</taxon>
        <taxon>Pleosporomycetidae</taxon>
        <taxon>Pleosporales</taxon>
        <taxon>Pleosporineae</taxon>
        <taxon>Didymellaceae</taxon>
        <taxon>Didymella</taxon>
    </lineage>
</organism>
<evidence type="ECO:0000313" key="2">
    <source>
        <dbReference type="EMBL" id="KAJ4337363.1"/>
    </source>
</evidence>
<proteinExistence type="predicted"/>
<keyword evidence="3" id="KW-1185">Reference proteome</keyword>
<reference evidence="2" key="1">
    <citation type="submission" date="2022-10" db="EMBL/GenBank/DDBJ databases">
        <title>Tapping the CABI collections for fungal endophytes: first genome assemblies for Collariella, Neodidymelliopsis, Ascochyta clinopodiicola, Didymella pomorum, Didymosphaeria variabile, Neocosmospora piperis and Neocucurbitaria cava.</title>
        <authorList>
            <person name="Hill R."/>
        </authorList>
    </citation>
    <scope>NUCLEOTIDE SEQUENCE</scope>
    <source>
        <strain evidence="2">IMI 360193</strain>
    </source>
</reference>